<evidence type="ECO:0000313" key="2">
    <source>
        <dbReference type="Proteomes" id="UP001374599"/>
    </source>
</evidence>
<evidence type="ECO:0000313" key="1">
    <source>
        <dbReference type="EMBL" id="GMQ61250.1"/>
    </source>
</evidence>
<accession>A0ACB5UF70</accession>
<organism evidence="1 2">
    <name type="scientific">Vallitalea maricola</name>
    <dbReference type="NCBI Taxonomy" id="3074433"/>
    <lineage>
        <taxon>Bacteria</taxon>
        <taxon>Bacillati</taxon>
        <taxon>Bacillota</taxon>
        <taxon>Clostridia</taxon>
        <taxon>Lachnospirales</taxon>
        <taxon>Vallitaleaceae</taxon>
        <taxon>Vallitalea</taxon>
    </lineage>
</organism>
<keyword evidence="2" id="KW-1185">Reference proteome</keyword>
<proteinExistence type="predicted"/>
<reference evidence="1" key="1">
    <citation type="submission" date="2023-09" db="EMBL/GenBank/DDBJ databases">
        <title>Vallitalea sediminicola and Vallitalea maricola sp. nov., anaerobic bacteria isolated from marine sediment.</title>
        <authorList>
            <person name="Hirano S."/>
            <person name="Maeda A."/>
            <person name="Terahara T."/>
            <person name="Mori K."/>
            <person name="Hamada M."/>
            <person name="Matsumoto R."/>
            <person name="Kobayashi T."/>
        </authorList>
    </citation>
    <scope>NUCLEOTIDE SEQUENCE</scope>
    <source>
        <strain evidence="1">AN17-2</strain>
    </source>
</reference>
<dbReference type="EMBL" id="BTPU01000006">
    <property type="protein sequence ID" value="GMQ61250.1"/>
    <property type="molecule type" value="Genomic_DNA"/>
</dbReference>
<name>A0ACB5UF70_9FIRM</name>
<dbReference type="Proteomes" id="UP001374599">
    <property type="component" value="Unassembled WGS sequence"/>
</dbReference>
<protein>
    <submittedName>
        <fullName evidence="1">Uncharacterized protein</fullName>
    </submittedName>
</protein>
<gene>
    <name evidence="1" type="ORF">AN2V17_04780</name>
</gene>
<comment type="caution">
    <text evidence="1">The sequence shown here is derived from an EMBL/GenBank/DDBJ whole genome shotgun (WGS) entry which is preliminary data.</text>
</comment>
<sequence length="242" mass="29161">MKRTTILLSSIILTIFLVTSCKNDTNINTNDTEILTQTGIVQLLEEKEYLLTRFYIPYDEYRDIYVKYMKDGEAVDEQYLYMNAVKDDFEWVPMKDFIGKDIDETREYLLSTGYPLDSSDNFIQMMDEEMHEIEISDVYQDNYNEDWSYVFVRETFQSKTDKYYGVIKYHFELKDGEYKIIDKAQNYNLFFTNEELKTLSKEEIDERIENQPFRYINDELVEYTKTIDLKKLISDIEEKNQE</sequence>